<sequence length="100" mass="11146">MTRSKAEFYQQSSLSQKLSHKDDKFRMLAGADRQISESIGVFLILGELGYIDLDDPNMELTLALLDIQRKAAFATSEKVNEITKMGMMMPKGDAIVDADT</sequence>
<gene>
    <name evidence="1" type="ORF">S03H2_23639</name>
</gene>
<dbReference type="EMBL" id="BARU01012954">
    <property type="protein sequence ID" value="GAH32022.1"/>
    <property type="molecule type" value="Genomic_DNA"/>
</dbReference>
<protein>
    <submittedName>
        <fullName evidence="1">Uncharacterized protein</fullName>
    </submittedName>
</protein>
<reference evidence="1" key="1">
    <citation type="journal article" date="2014" name="Front. Microbiol.">
        <title>High frequency of phylogenetically diverse reductive dehalogenase-homologous genes in deep subseafloor sedimentary metagenomes.</title>
        <authorList>
            <person name="Kawai M."/>
            <person name="Futagami T."/>
            <person name="Toyoda A."/>
            <person name="Takaki Y."/>
            <person name="Nishi S."/>
            <person name="Hori S."/>
            <person name="Arai W."/>
            <person name="Tsubouchi T."/>
            <person name="Morono Y."/>
            <person name="Uchiyama I."/>
            <person name="Ito T."/>
            <person name="Fujiyama A."/>
            <person name="Inagaki F."/>
            <person name="Takami H."/>
        </authorList>
    </citation>
    <scope>NUCLEOTIDE SEQUENCE</scope>
    <source>
        <strain evidence="1">Expedition CK06-06</strain>
    </source>
</reference>
<accession>X1EHG6</accession>
<proteinExistence type="predicted"/>
<organism evidence="1">
    <name type="scientific">marine sediment metagenome</name>
    <dbReference type="NCBI Taxonomy" id="412755"/>
    <lineage>
        <taxon>unclassified sequences</taxon>
        <taxon>metagenomes</taxon>
        <taxon>ecological metagenomes</taxon>
    </lineage>
</organism>
<evidence type="ECO:0000313" key="1">
    <source>
        <dbReference type="EMBL" id="GAH32022.1"/>
    </source>
</evidence>
<comment type="caution">
    <text evidence="1">The sequence shown here is derived from an EMBL/GenBank/DDBJ whole genome shotgun (WGS) entry which is preliminary data.</text>
</comment>
<name>X1EHG6_9ZZZZ</name>
<dbReference type="AlphaFoldDB" id="X1EHG6"/>